<proteinExistence type="predicted"/>
<dbReference type="GO" id="GO:0032259">
    <property type="term" value="P:methylation"/>
    <property type="evidence" value="ECO:0007669"/>
    <property type="project" value="UniProtKB-KW"/>
</dbReference>
<dbReference type="RefSeq" id="WP_107563147.1">
    <property type="nucleotide sequence ID" value="NZ_NVQC01000024.1"/>
</dbReference>
<dbReference type="PANTHER" id="PTHR45036:SF1">
    <property type="entry name" value="METHYLTRANSFERASE LIKE 7A"/>
    <property type="match status" value="1"/>
</dbReference>
<sequence length="207" mass="23457">MVVLDYKQITRAYAILSPMYDLLFQRIFHPGRVAAVQLLGIKPNDLVLEVGIGTGLNLPLYPPDCHLVGIDFSRQMLSKAREKVKEYGMENVTIKEMDASKLEFPDAHFDHVVATYVISAVPEPVQVLREIKRVCKKNGHIVILNHFKSEHPVVGTLEEFVAPLCARLGFKTDLKLMPVLKEAQLHPEQLHRVNLLNGWSLVRCLNE</sequence>
<dbReference type="Pfam" id="PF08241">
    <property type="entry name" value="Methyltransf_11"/>
    <property type="match status" value="1"/>
</dbReference>
<dbReference type="InterPro" id="IPR013216">
    <property type="entry name" value="Methyltransf_11"/>
</dbReference>
<evidence type="ECO:0000313" key="2">
    <source>
        <dbReference type="EMBL" id="PTL35377.1"/>
    </source>
</evidence>
<comment type="caution">
    <text evidence="2">The sequence shown here is derived from an EMBL/GenBank/DDBJ whole genome shotgun (WGS) entry which is preliminary data.</text>
</comment>
<dbReference type="Proteomes" id="UP000241436">
    <property type="component" value="Unassembled WGS sequence"/>
</dbReference>
<keyword evidence="2" id="KW-0489">Methyltransferase</keyword>
<dbReference type="SUPFAM" id="SSF53335">
    <property type="entry name" value="S-adenosyl-L-methionine-dependent methyltransferases"/>
    <property type="match status" value="1"/>
</dbReference>
<keyword evidence="3" id="KW-1185">Reference proteome</keyword>
<evidence type="ECO:0000259" key="1">
    <source>
        <dbReference type="Pfam" id="PF08241"/>
    </source>
</evidence>
<dbReference type="InterPro" id="IPR052356">
    <property type="entry name" value="Thiol_S-MT"/>
</dbReference>
<dbReference type="AlphaFoldDB" id="A0A2T4TW91"/>
<dbReference type="Gene3D" id="3.40.50.150">
    <property type="entry name" value="Vaccinia Virus protein VP39"/>
    <property type="match status" value="1"/>
</dbReference>
<feature type="domain" description="Methyltransferase type 11" evidence="1">
    <location>
        <begin position="48"/>
        <end position="143"/>
    </location>
</feature>
<dbReference type="InterPro" id="IPR029063">
    <property type="entry name" value="SAM-dependent_MTases_sf"/>
</dbReference>
<keyword evidence="2" id="KW-0808">Transferase</keyword>
<reference evidence="2 3" key="1">
    <citation type="submission" date="2017-09" db="EMBL/GenBank/DDBJ databases">
        <title>Bloom of a denitrifying methanotroph, Candidatus Methylomirabilis limnetica, in a deep stratified lake.</title>
        <authorList>
            <person name="Graf J.S."/>
            <person name="Marchant H.K."/>
            <person name="Tienken D."/>
            <person name="Hach P.F."/>
            <person name="Brand A."/>
            <person name="Schubert C.J."/>
            <person name="Kuypers M.M."/>
            <person name="Milucka J."/>
        </authorList>
    </citation>
    <scope>NUCLEOTIDE SEQUENCE [LARGE SCALE GENOMIC DNA]</scope>
    <source>
        <strain evidence="2 3">Zug</strain>
    </source>
</reference>
<protein>
    <submittedName>
        <fullName evidence="2">SAM-dependent methyltransferase</fullName>
    </submittedName>
</protein>
<accession>A0A2T4TW91</accession>
<dbReference type="EMBL" id="NVQC01000024">
    <property type="protein sequence ID" value="PTL35377.1"/>
    <property type="molecule type" value="Genomic_DNA"/>
</dbReference>
<organism evidence="2 3">
    <name type="scientific">Candidatus Methylomirabilis limnetica</name>
    <dbReference type="NCBI Taxonomy" id="2033718"/>
    <lineage>
        <taxon>Bacteria</taxon>
        <taxon>Candidatus Methylomirabilota</taxon>
        <taxon>Candidatus Methylomirabilia</taxon>
        <taxon>Candidatus Methylomirabilales</taxon>
        <taxon>Candidatus Methylomirabilaceae</taxon>
        <taxon>Candidatus Methylomirabilis</taxon>
    </lineage>
</organism>
<name>A0A2T4TW91_9BACT</name>
<gene>
    <name evidence="2" type="ORF">CLG94_09925</name>
</gene>
<reference evidence="3" key="2">
    <citation type="journal article" date="2018" name="Environ. Microbiol.">
        <title>Bloom of a denitrifying methanotroph, 'Candidatus Methylomirabilis limnetica', in a deep stratified lake.</title>
        <authorList>
            <person name="Graf J.S."/>
            <person name="Mayr M.J."/>
            <person name="Marchant H.K."/>
            <person name="Tienken D."/>
            <person name="Hach P.F."/>
            <person name="Brand A."/>
            <person name="Schubert C.J."/>
            <person name="Kuypers M.M."/>
            <person name="Milucka J."/>
        </authorList>
    </citation>
    <scope>NUCLEOTIDE SEQUENCE [LARGE SCALE GENOMIC DNA]</scope>
    <source>
        <strain evidence="3">Zug</strain>
    </source>
</reference>
<dbReference type="OrthoDB" id="9777830at2"/>
<dbReference type="CDD" id="cd02440">
    <property type="entry name" value="AdoMet_MTases"/>
    <property type="match status" value="1"/>
</dbReference>
<evidence type="ECO:0000313" key="3">
    <source>
        <dbReference type="Proteomes" id="UP000241436"/>
    </source>
</evidence>
<dbReference type="PANTHER" id="PTHR45036">
    <property type="entry name" value="METHYLTRANSFERASE LIKE 7B"/>
    <property type="match status" value="1"/>
</dbReference>
<dbReference type="GO" id="GO:0008757">
    <property type="term" value="F:S-adenosylmethionine-dependent methyltransferase activity"/>
    <property type="evidence" value="ECO:0007669"/>
    <property type="project" value="InterPro"/>
</dbReference>